<proteinExistence type="inferred from homology"/>
<dbReference type="Pfam" id="PF03186">
    <property type="entry name" value="CobD_Cbib"/>
    <property type="match status" value="1"/>
</dbReference>
<evidence type="ECO:0000256" key="9">
    <source>
        <dbReference type="ARBA" id="ARBA00022989"/>
    </source>
</evidence>
<dbReference type="OrthoDB" id="46105at2157"/>
<evidence type="ECO:0000313" key="13">
    <source>
        <dbReference type="Proteomes" id="UP000266745"/>
    </source>
</evidence>
<gene>
    <name evidence="11" type="primary">cobD</name>
    <name evidence="12" type="ORF">SU86_004725</name>
</gene>
<dbReference type="KEGG" id="tah:SU86_004725"/>
<dbReference type="NCBIfam" id="NF002281">
    <property type="entry name" value="PRK01209.2-5"/>
    <property type="match status" value="1"/>
</dbReference>
<name>A0A3G1B2H1_9ARCH</name>
<dbReference type="GO" id="GO:0009236">
    <property type="term" value="P:cobalamin biosynthetic process"/>
    <property type="evidence" value="ECO:0007669"/>
    <property type="project" value="UniProtKB-UniRule"/>
</dbReference>
<evidence type="ECO:0000256" key="5">
    <source>
        <dbReference type="ARBA" id="ARBA00016185"/>
    </source>
</evidence>
<dbReference type="UniPathway" id="UPA00148"/>
<sequence length="320" mass="35091">MIPVLIVVGAILLDLAFGDPRSKYHPTAWVGTLVARFLPFARSQNPTMEKMGGMIVTIAISGVVAALLYYFEFFTLHFTDVISVMAFGIISIILLKTTIAIRGLEQHGKMVMESLSRDNLDEARDRLSMLVKRNTKQLDKNHVVSGVLETTSENIVDGVTGPLFYFGLFGLPGAFVYRTINTIDSMAGYKNTIFANIGWFGANSDKVLNYVPARITGYVMVLAAFLVGADWKGALYTMKSDGKKTSSPNAGIPMAAMAGALGTRFEKLDHYTLGNGTIEPDQTHYKSAILLMKTTCVLFCGLVTIPLIILLSYVGWWIHV</sequence>
<dbReference type="GO" id="GO:0015420">
    <property type="term" value="F:ABC-type vitamin B12 transporter activity"/>
    <property type="evidence" value="ECO:0007669"/>
    <property type="project" value="UniProtKB-UniRule"/>
</dbReference>
<evidence type="ECO:0000256" key="4">
    <source>
        <dbReference type="ARBA" id="ARBA00006263"/>
    </source>
</evidence>
<evidence type="ECO:0000256" key="11">
    <source>
        <dbReference type="HAMAP-Rule" id="MF_00024"/>
    </source>
</evidence>
<comment type="caution">
    <text evidence="11">Lacks conserved residue(s) required for the propagation of feature annotation.</text>
</comment>
<keyword evidence="13" id="KW-1185">Reference proteome</keyword>
<evidence type="ECO:0000256" key="1">
    <source>
        <dbReference type="ARBA" id="ARBA00003384"/>
    </source>
</evidence>
<dbReference type="PANTHER" id="PTHR34308:SF1">
    <property type="entry name" value="COBALAMIN BIOSYNTHESIS PROTEIN CBIB"/>
    <property type="match status" value="1"/>
</dbReference>
<accession>A0A3G1B2H1</accession>
<dbReference type="GO" id="GO:0005886">
    <property type="term" value="C:plasma membrane"/>
    <property type="evidence" value="ECO:0007669"/>
    <property type="project" value="UniProtKB-SubCell"/>
</dbReference>
<dbReference type="RefSeq" id="WP_048188642.1">
    <property type="nucleotide sequence ID" value="NZ_CP011097.1"/>
</dbReference>
<evidence type="ECO:0000256" key="3">
    <source>
        <dbReference type="ARBA" id="ARBA00004953"/>
    </source>
</evidence>
<evidence type="ECO:0000256" key="7">
    <source>
        <dbReference type="ARBA" id="ARBA00022573"/>
    </source>
</evidence>
<organism evidence="12 13">
    <name type="scientific">Candidatus Nitrosotenuis cloacae</name>
    <dbReference type="NCBI Taxonomy" id="1603555"/>
    <lineage>
        <taxon>Archaea</taxon>
        <taxon>Nitrososphaerota</taxon>
        <taxon>Candidatus Nitrosotenuis</taxon>
    </lineage>
</organism>
<dbReference type="STRING" id="1603555.SU86_004725"/>
<comment type="pathway">
    <text evidence="3 11">Cofactor biosynthesis; adenosylcobalamin biosynthesis.</text>
</comment>
<dbReference type="InterPro" id="IPR004485">
    <property type="entry name" value="Cobalamin_biosynth_CobD/CbiB"/>
</dbReference>
<keyword evidence="7 11" id="KW-0169">Cobalamin biosynthesis</keyword>
<dbReference type="HAMAP" id="MF_00024">
    <property type="entry name" value="CobD_CbiB"/>
    <property type="match status" value="1"/>
</dbReference>
<comment type="similarity">
    <text evidence="4 11">Belongs to the CobD/CbiB family.</text>
</comment>
<evidence type="ECO:0000256" key="8">
    <source>
        <dbReference type="ARBA" id="ARBA00022692"/>
    </source>
</evidence>
<keyword evidence="6 11" id="KW-1003">Cell membrane</keyword>
<evidence type="ECO:0000256" key="10">
    <source>
        <dbReference type="ARBA" id="ARBA00023136"/>
    </source>
</evidence>
<evidence type="ECO:0000313" key="12">
    <source>
        <dbReference type="EMBL" id="AJZ75786.1"/>
    </source>
</evidence>
<protein>
    <recommendedName>
        <fullName evidence="5 11">Probable cobalamin biosynthesis protein CobD</fullName>
    </recommendedName>
</protein>
<evidence type="ECO:0000256" key="2">
    <source>
        <dbReference type="ARBA" id="ARBA00004651"/>
    </source>
</evidence>
<feature type="transmembrane region" description="Helical" evidence="11">
    <location>
        <begin position="296"/>
        <end position="318"/>
    </location>
</feature>
<evidence type="ECO:0000256" key="6">
    <source>
        <dbReference type="ARBA" id="ARBA00022475"/>
    </source>
</evidence>
<keyword evidence="10 11" id="KW-0472">Membrane</keyword>
<reference evidence="12 13" key="1">
    <citation type="journal article" date="2016" name="Sci. Rep.">
        <title>A novel ammonia-oxidizing archaeon from wastewater treatment plant: Its enrichment, physiological and genomic characteristics.</title>
        <authorList>
            <person name="Li Y."/>
            <person name="Ding K."/>
            <person name="Wen X."/>
            <person name="Zhang B."/>
            <person name="Shen B."/>
            <person name="Yang Y."/>
        </authorList>
    </citation>
    <scope>NUCLEOTIDE SEQUENCE [LARGE SCALE GENOMIC DNA]</scope>
    <source>
        <strain evidence="12 13">SAT1</strain>
    </source>
</reference>
<dbReference type="EMBL" id="CP011097">
    <property type="protein sequence ID" value="AJZ75786.1"/>
    <property type="molecule type" value="Genomic_DNA"/>
</dbReference>
<dbReference type="GeneID" id="24875701"/>
<dbReference type="AlphaFoldDB" id="A0A3G1B2H1"/>
<comment type="function">
    <text evidence="1 11">Converts cobyric acid to cobinamide by the addition of aminopropanol on the F carboxylic group.</text>
</comment>
<keyword evidence="8 11" id="KW-0812">Transmembrane</keyword>
<dbReference type="PANTHER" id="PTHR34308">
    <property type="entry name" value="COBALAMIN BIOSYNTHESIS PROTEIN CBIB"/>
    <property type="match status" value="1"/>
</dbReference>
<dbReference type="Proteomes" id="UP000266745">
    <property type="component" value="Chromosome"/>
</dbReference>
<comment type="subcellular location">
    <subcellularLocation>
        <location evidence="2 11">Cell membrane</location>
        <topology evidence="2 11">Multi-pass membrane protein</topology>
    </subcellularLocation>
</comment>
<dbReference type="NCBIfam" id="TIGR00380">
    <property type="entry name" value="cobal_cbiB"/>
    <property type="match status" value="1"/>
</dbReference>
<feature type="transmembrane region" description="Helical" evidence="11">
    <location>
        <begin position="51"/>
        <end position="70"/>
    </location>
</feature>
<dbReference type="GO" id="GO:0048472">
    <property type="term" value="F:threonine-phosphate decarboxylase activity"/>
    <property type="evidence" value="ECO:0007669"/>
    <property type="project" value="InterPro"/>
</dbReference>
<feature type="transmembrane region" description="Helical" evidence="11">
    <location>
        <begin position="82"/>
        <end position="104"/>
    </location>
</feature>
<keyword evidence="9 11" id="KW-1133">Transmembrane helix</keyword>